<keyword evidence="5" id="KW-0255">Endonuclease</keyword>
<keyword evidence="1" id="KW-0645">Protease</keyword>
<dbReference type="FunFam" id="3.30.70.270:FF:000003">
    <property type="entry name" value="Transposon Ty3-G Gag-Pol polyprotein"/>
    <property type="match status" value="1"/>
</dbReference>
<dbReference type="InterPro" id="IPR000477">
    <property type="entry name" value="RT_dom"/>
</dbReference>
<keyword evidence="12" id="KW-1185">Reference proteome</keyword>
<reference evidence="11 12" key="1">
    <citation type="submission" date="2019-11" db="EMBL/GenBank/DDBJ databases">
        <title>Whole genome sequence of Oryza granulata.</title>
        <authorList>
            <person name="Li W."/>
        </authorList>
    </citation>
    <scope>NUCLEOTIDE SEQUENCE [LARGE SCALE GENOMIC DNA]</scope>
    <source>
        <strain evidence="12">cv. Menghai</strain>
        <tissue evidence="11">Leaf</tissue>
    </source>
</reference>
<dbReference type="InterPro" id="IPR036397">
    <property type="entry name" value="RNaseH_sf"/>
</dbReference>
<evidence type="ECO:0000256" key="6">
    <source>
        <dbReference type="ARBA" id="ARBA00022801"/>
    </source>
</evidence>
<evidence type="ECO:0000256" key="3">
    <source>
        <dbReference type="ARBA" id="ARBA00022695"/>
    </source>
</evidence>
<gene>
    <name evidence="11" type="ORF">E2562_015574</name>
</gene>
<feature type="domain" description="Integrase catalytic" evidence="10">
    <location>
        <begin position="121"/>
        <end position="250"/>
    </location>
</feature>
<organism evidence="11 12">
    <name type="scientific">Oryza meyeriana var. granulata</name>
    <dbReference type="NCBI Taxonomy" id="110450"/>
    <lineage>
        <taxon>Eukaryota</taxon>
        <taxon>Viridiplantae</taxon>
        <taxon>Streptophyta</taxon>
        <taxon>Embryophyta</taxon>
        <taxon>Tracheophyta</taxon>
        <taxon>Spermatophyta</taxon>
        <taxon>Magnoliopsida</taxon>
        <taxon>Liliopsida</taxon>
        <taxon>Poales</taxon>
        <taxon>Poaceae</taxon>
        <taxon>BOP clade</taxon>
        <taxon>Oryzoideae</taxon>
        <taxon>Oryzeae</taxon>
        <taxon>Oryzinae</taxon>
        <taxon>Oryza</taxon>
        <taxon>Oryza meyeriana</taxon>
    </lineage>
</organism>
<dbReference type="GO" id="GO:0008233">
    <property type="term" value="F:peptidase activity"/>
    <property type="evidence" value="ECO:0007669"/>
    <property type="project" value="UniProtKB-KW"/>
</dbReference>
<feature type="domain" description="Reverse transcriptase" evidence="9">
    <location>
        <begin position="1"/>
        <end position="104"/>
    </location>
</feature>
<comment type="caution">
    <text evidence="11">The sequence shown here is derived from an EMBL/GenBank/DDBJ whole genome shotgun (WGS) entry which is preliminary data.</text>
</comment>
<dbReference type="PROSITE" id="PS50994">
    <property type="entry name" value="INTEGRASE"/>
    <property type="match status" value="1"/>
</dbReference>
<keyword evidence="2" id="KW-0808">Transferase</keyword>
<evidence type="ECO:0000259" key="9">
    <source>
        <dbReference type="PROSITE" id="PS50878"/>
    </source>
</evidence>
<dbReference type="EMBL" id="SPHZ02000009">
    <property type="protein sequence ID" value="KAF0899228.1"/>
    <property type="molecule type" value="Genomic_DNA"/>
</dbReference>
<evidence type="ECO:0000256" key="4">
    <source>
        <dbReference type="ARBA" id="ARBA00022722"/>
    </source>
</evidence>
<dbReference type="InterPro" id="IPR050951">
    <property type="entry name" value="Retrovirus_Pol_polyprotein"/>
</dbReference>
<dbReference type="AlphaFoldDB" id="A0A6G1CFG3"/>
<evidence type="ECO:0000256" key="8">
    <source>
        <dbReference type="SAM" id="MobiDB-lite"/>
    </source>
</evidence>
<dbReference type="Gene3D" id="3.30.420.10">
    <property type="entry name" value="Ribonuclease H-like superfamily/Ribonuclease H"/>
    <property type="match status" value="1"/>
</dbReference>
<dbReference type="InterPro" id="IPR043502">
    <property type="entry name" value="DNA/RNA_pol_sf"/>
</dbReference>
<keyword evidence="3" id="KW-0548">Nucleotidyltransferase</keyword>
<keyword evidence="7" id="KW-0695">RNA-directed DNA polymerase</keyword>
<keyword evidence="6" id="KW-0378">Hydrolase</keyword>
<dbReference type="PANTHER" id="PTHR37984">
    <property type="entry name" value="PROTEIN CBG26694"/>
    <property type="match status" value="1"/>
</dbReference>
<proteinExistence type="predicted"/>
<evidence type="ECO:0000259" key="10">
    <source>
        <dbReference type="PROSITE" id="PS50994"/>
    </source>
</evidence>
<keyword evidence="4" id="KW-0540">Nuclease</keyword>
<dbReference type="GO" id="GO:0004519">
    <property type="term" value="F:endonuclease activity"/>
    <property type="evidence" value="ECO:0007669"/>
    <property type="project" value="UniProtKB-KW"/>
</dbReference>
<dbReference type="SUPFAM" id="SSF53098">
    <property type="entry name" value="Ribonuclease H-like"/>
    <property type="match status" value="1"/>
</dbReference>
<dbReference type="OrthoDB" id="41323at2759"/>
<evidence type="ECO:0000256" key="5">
    <source>
        <dbReference type="ARBA" id="ARBA00022759"/>
    </source>
</evidence>
<name>A0A6G1CFG3_9ORYZ</name>
<evidence type="ECO:0000256" key="2">
    <source>
        <dbReference type="ARBA" id="ARBA00022679"/>
    </source>
</evidence>
<evidence type="ECO:0008006" key="13">
    <source>
        <dbReference type="Google" id="ProtNLM"/>
    </source>
</evidence>
<dbReference type="GO" id="GO:0006508">
    <property type="term" value="P:proteolysis"/>
    <property type="evidence" value="ECO:0007669"/>
    <property type="project" value="UniProtKB-KW"/>
</dbReference>
<dbReference type="Proteomes" id="UP000479710">
    <property type="component" value="Unassembled WGS sequence"/>
</dbReference>
<evidence type="ECO:0000256" key="1">
    <source>
        <dbReference type="ARBA" id="ARBA00022670"/>
    </source>
</evidence>
<dbReference type="Gene3D" id="3.30.70.270">
    <property type="match status" value="1"/>
</dbReference>
<dbReference type="PROSITE" id="PS50878">
    <property type="entry name" value="RT_POL"/>
    <property type="match status" value="1"/>
</dbReference>
<dbReference type="PANTHER" id="PTHR37984:SF5">
    <property type="entry name" value="PROTEIN NYNRIN-LIKE"/>
    <property type="match status" value="1"/>
</dbReference>
<dbReference type="GO" id="GO:0015074">
    <property type="term" value="P:DNA integration"/>
    <property type="evidence" value="ECO:0007669"/>
    <property type="project" value="InterPro"/>
</dbReference>
<evidence type="ECO:0000313" key="11">
    <source>
        <dbReference type="EMBL" id="KAF0899228.1"/>
    </source>
</evidence>
<dbReference type="FunFam" id="3.10.10.10:FF:000007">
    <property type="entry name" value="Retrovirus-related Pol polyprotein from transposon 17.6-like Protein"/>
    <property type="match status" value="1"/>
</dbReference>
<dbReference type="CDD" id="cd01647">
    <property type="entry name" value="RT_LTR"/>
    <property type="match status" value="1"/>
</dbReference>
<evidence type="ECO:0000313" key="12">
    <source>
        <dbReference type="Proteomes" id="UP000479710"/>
    </source>
</evidence>
<evidence type="ECO:0000256" key="7">
    <source>
        <dbReference type="ARBA" id="ARBA00022918"/>
    </source>
</evidence>
<feature type="region of interest" description="Disordered" evidence="8">
    <location>
        <begin position="231"/>
        <end position="250"/>
    </location>
</feature>
<dbReference type="GO" id="GO:0003676">
    <property type="term" value="F:nucleic acid binding"/>
    <property type="evidence" value="ECO:0007669"/>
    <property type="project" value="InterPro"/>
</dbReference>
<dbReference type="InterPro" id="IPR012337">
    <property type="entry name" value="RNaseH-like_sf"/>
</dbReference>
<dbReference type="GO" id="GO:0003964">
    <property type="term" value="F:RNA-directed DNA polymerase activity"/>
    <property type="evidence" value="ECO:0007669"/>
    <property type="project" value="UniProtKB-KW"/>
</dbReference>
<dbReference type="Pfam" id="PF00078">
    <property type="entry name" value="RVT_1"/>
    <property type="match status" value="1"/>
</dbReference>
<dbReference type="InterPro" id="IPR043128">
    <property type="entry name" value="Rev_trsase/Diguanyl_cyclase"/>
</dbReference>
<dbReference type="InterPro" id="IPR001584">
    <property type="entry name" value="Integrase_cat-core"/>
</dbReference>
<accession>A0A6G1CFG3</accession>
<protein>
    <recommendedName>
        <fullName evidence="13">Reverse transcriptase domain-containing protein</fullName>
    </recommendedName>
</protein>
<sequence>MCSADIAKTAFRTHDGLYEFLVMPFGLCNAPATFQVLMNDVLRPFLCRFVLVFFDDILIFSSSWADHLRHLRAVLTVLHHHRLFVKRSKCAFGVGSISYLGHVITEAGVAMDPAKVQAVCDWPQPRSARAVRGFLGLAGYYRKFVHDYGSIAALLTALLNKEGKYCHFIPLAHPYSEESVAQAFFTDIVRLHGMPQSMVSDRDPVFTSTFWRELMRLMGTKLHMTTAFHPQSDGQTEAANRPFSEVRNHF</sequence>
<dbReference type="Gene3D" id="3.10.10.10">
    <property type="entry name" value="HIV Type 1 Reverse Transcriptase, subunit A, domain 1"/>
    <property type="match status" value="1"/>
</dbReference>
<dbReference type="SUPFAM" id="SSF56672">
    <property type="entry name" value="DNA/RNA polymerases"/>
    <property type="match status" value="1"/>
</dbReference>